<protein>
    <recommendedName>
        <fullName evidence="8">Lipase maturation factor</fullName>
    </recommendedName>
</protein>
<evidence type="ECO:0000259" key="10">
    <source>
        <dbReference type="Pfam" id="PF25179"/>
    </source>
</evidence>
<feature type="domain" description="Lipase maturation factor 1/2 N-terminal" evidence="9">
    <location>
        <begin position="91"/>
        <end position="246"/>
    </location>
</feature>
<keyword evidence="3 8" id="KW-0812">Transmembrane</keyword>
<evidence type="ECO:0000313" key="12">
    <source>
        <dbReference type="WBParaSite" id="ALUE_0001001501-mRNA-1"/>
    </source>
</evidence>
<keyword evidence="5 8" id="KW-1133">Transmembrane helix</keyword>
<comment type="similarity">
    <text evidence="2 8">Belongs to the lipase maturation factor family.</text>
</comment>
<feature type="transmembrane region" description="Helical" evidence="8">
    <location>
        <begin position="586"/>
        <end position="606"/>
    </location>
</feature>
<dbReference type="GO" id="GO:0005789">
    <property type="term" value="C:endoplasmic reticulum membrane"/>
    <property type="evidence" value="ECO:0007669"/>
    <property type="project" value="UniProtKB-SubCell"/>
</dbReference>
<keyword evidence="7" id="KW-0325">Glycoprotein</keyword>
<evidence type="ECO:0000256" key="7">
    <source>
        <dbReference type="ARBA" id="ARBA00023180"/>
    </source>
</evidence>
<evidence type="ECO:0000256" key="3">
    <source>
        <dbReference type="ARBA" id="ARBA00022692"/>
    </source>
</evidence>
<feature type="transmembrane region" description="Helical" evidence="8">
    <location>
        <begin position="70"/>
        <end position="91"/>
    </location>
</feature>
<name>A0A0M3I191_ASCLU</name>
<keyword evidence="6 8" id="KW-0472">Membrane</keyword>
<feature type="domain" description="Lipase maturation factor 1/2 C-terminal" evidence="10">
    <location>
        <begin position="397"/>
        <end position="535"/>
    </location>
</feature>
<accession>A0A0M3I191</accession>
<reference evidence="12" key="1">
    <citation type="submission" date="2017-02" db="UniProtKB">
        <authorList>
            <consortium name="WormBaseParasite"/>
        </authorList>
    </citation>
    <scope>IDENTIFICATION</scope>
</reference>
<dbReference type="WBParaSite" id="ALUE_0001001501-mRNA-1">
    <property type="protein sequence ID" value="ALUE_0001001501-mRNA-1"/>
    <property type="gene ID" value="ALUE_0001001501"/>
</dbReference>
<feature type="transmembrane region" description="Helical" evidence="8">
    <location>
        <begin position="215"/>
        <end position="242"/>
    </location>
</feature>
<evidence type="ECO:0000313" key="11">
    <source>
        <dbReference type="Proteomes" id="UP000036681"/>
    </source>
</evidence>
<evidence type="ECO:0000259" key="9">
    <source>
        <dbReference type="Pfam" id="PF06762"/>
    </source>
</evidence>
<dbReference type="Pfam" id="PF25179">
    <property type="entry name" value="LMF1_C"/>
    <property type="match status" value="1"/>
</dbReference>
<organism evidence="11 12">
    <name type="scientific">Ascaris lumbricoides</name>
    <name type="common">Giant roundworm</name>
    <dbReference type="NCBI Taxonomy" id="6252"/>
    <lineage>
        <taxon>Eukaryota</taxon>
        <taxon>Metazoa</taxon>
        <taxon>Ecdysozoa</taxon>
        <taxon>Nematoda</taxon>
        <taxon>Chromadorea</taxon>
        <taxon>Rhabditida</taxon>
        <taxon>Spirurina</taxon>
        <taxon>Ascaridomorpha</taxon>
        <taxon>Ascaridoidea</taxon>
        <taxon>Ascarididae</taxon>
        <taxon>Ascaris</taxon>
    </lineage>
</organism>
<evidence type="ECO:0000256" key="6">
    <source>
        <dbReference type="ARBA" id="ARBA00023136"/>
    </source>
</evidence>
<comment type="subcellular location">
    <subcellularLocation>
        <location evidence="1 8">Endoplasmic reticulum membrane</location>
        <topology evidence="1 8">Multi-pass membrane protein</topology>
    </subcellularLocation>
</comment>
<dbReference type="Proteomes" id="UP000036681">
    <property type="component" value="Unplaced"/>
</dbReference>
<dbReference type="InterPro" id="IPR009613">
    <property type="entry name" value="LMF"/>
</dbReference>
<dbReference type="InterPro" id="IPR057434">
    <property type="entry name" value="LMF1/2_N"/>
</dbReference>
<keyword evidence="11" id="KW-1185">Reference proteome</keyword>
<feature type="transmembrane region" description="Helical" evidence="8">
    <location>
        <begin position="316"/>
        <end position="336"/>
    </location>
</feature>
<dbReference type="InterPro" id="IPR057433">
    <property type="entry name" value="LMF1/2_C"/>
</dbReference>
<comment type="function">
    <text evidence="8">Involved in the maturation of specific proteins in the endoplasmic reticulum.</text>
</comment>
<evidence type="ECO:0000256" key="8">
    <source>
        <dbReference type="RuleBase" id="RU361229"/>
    </source>
</evidence>
<keyword evidence="4 8" id="KW-0256">Endoplasmic reticulum</keyword>
<feature type="transmembrane region" description="Helical" evidence="8">
    <location>
        <begin position="44"/>
        <end position="63"/>
    </location>
</feature>
<evidence type="ECO:0000256" key="1">
    <source>
        <dbReference type="ARBA" id="ARBA00004477"/>
    </source>
</evidence>
<sequence>LYGENGLLPVASKFACDADSCKATRTELTLLPFLINTLRLAPSFALQVALLFGIITASLSIFFARMRNAITYFMLFLVHSSAFQVGDTFLWFQWDTLLLEAGALCCLLAPFPFLGSSPADNISIFLIRWLVFRLMYASGVVKLTSQCPAWWSLTALNIHFESQCLPTWVAYYAHHSPEWLRRLSVAVTFYIETALPPMFLLPFKSLRVFSFYPQILLMVCIMLTGNYNFFNALYALHCMAVLNDSDEYNFSTKAITARFSRFIYPLRKLISLSVIFASLYYFVKYFKVEVDGFSITSKIAFSRREFAAFVEWSVRYLLYLGIAAFIAEVVAAIIRYWTEEDRCRVRAFIHLIYVIVIGSLFFSISLVPFASLSESAKAVVPSQAKSLYELSNNYQLTHAYGLFRRMTGLYGRPEVIVEGAYEPNGPWIPFNFYAKPLKLETKPRFILPHQPRLDWQMWFAALGAYQHNPFFISLVHHLLRNNSHVTYLMDKYPFDHKLPKFIRAQLYLYHYTGPNKQGEWPKNYWRRDFQEEYMPPITKEDPNVIFYLQENGFVLKEKFRISGENKQLEEMIKRLHAYFERYDPAWLIYSLLITHVVGLFTVKTLFG</sequence>
<feature type="transmembrane region" description="Helical" evidence="8">
    <location>
        <begin position="262"/>
        <end position="283"/>
    </location>
</feature>
<dbReference type="PANTHER" id="PTHR14463">
    <property type="entry name" value="LIPASE MATURATION FACTOR"/>
    <property type="match status" value="1"/>
</dbReference>
<dbReference type="GO" id="GO:0051604">
    <property type="term" value="P:protein maturation"/>
    <property type="evidence" value="ECO:0007669"/>
    <property type="project" value="InterPro"/>
</dbReference>
<feature type="transmembrane region" description="Helical" evidence="8">
    <location>
        <begin position="348"/>
        <end position="370"/>
    </location>
</feature>
<dbReference type="AlphaFoldDB" id="A0A0M3I191"/>
<dbReference type="PANTHER" id="PTHR14463:SF5">
    <property type="entry name" value="LIPASE MATURATION FACTOR 2"/>
    <property type="match status" value="1"/>
</dbReference>
<proteinExistence type="inferred from homology"/>
<dbReference type="Pfam" id="PF06762">
    <property type="entry name" value="LMF1"/>
    <property type="match status" value="1"/>
</dbReference>
<evidence type="ECO:0000256" key="2">
    <source>
        <dbReference type="ARBA" id="ARBA00005512"/>
    </source>
</evidence>
<evidence type="ECO:0000256" key="4">
    <source>
        <dbReference type="ARBA" id="ARBA00022824"/>
    </source>
</evidence>
<evidence type="ECO:0000256" key="5">
    <source>
        <dbReference type="ARBA" id="ARBA00022989"/>
    </source>
</evidence>